<dbReference type="EMBL" id="AP023322">
    <property type="protein sequence ID" value="BCI62373.1"/>
    <property type="molecule type" value="Genomic_DNA"/>
</dbReference>
<dbReference type="AlphaFoldDB" id="A0A7G1HTM4"/>
<keyword evidence="8" id="KW-0675">Receptor</keyword>
<dbReference type="PANTHER" id="PTHR35093">
    <property type="entry name" value="OUTER MEMBRANE PROTEIN NMB0088-RELATED"/>
    <property type="match status" value="1"/>
</dbReference>
<dbReference type="SUPFAM" id="SSF56935">
    <property type="entry name" value="Porins"/>
    <property type="match status" value="1"/>
</dbReference>
<gene>
    <name evidence="8" type="ORF">Cop2CBH44_07260</name>
</gene>
<protein>
    <submittedName>
        <fullName evidence="8">Hemin receptor</fullName>
    </submittedName>
</protein>
<evidence type="ECO:0000313" key="9">
    <source>
        <dbReference type="Proteomes" id="UP000594042"/>
    </source>
</evidence>
<evidence type="ECO:0000256" key="4">
    <source>
        <dbReference type="ARBA" id="ARBA00022692"/>
    </source>
</evidence>
<keyword evidence="4" id="KW-0812">Transmembrane</keyword>
<keyword evidence="7" id="KW-0998">Cell outer membrane</keyword>
<reference evidence="9" key="1">
    <citation type="submission" date="2020-07" db="EMBL/GenBank/DDBJ databases">
        <title>Complete genome sequencing of Coprobacter sp. strain 2CBH44.</title>
        <authorList>
            <person name="Sakamoto M."/>
            <person name="Murakami T."/>
            <person name="Mori H."/>
        </authorList>
    </citation>
    <scope>NUCLEOTIDE SEQUENCE [LARGE SCALE GENOMIC DNA]</scope>
    <source>
        <strain evidence="9">2CBH44</strain>
    </source>
</reference>
<dbReference type="GO" id="GO:0015483">
    <property type="term" value="F:long-chain fatty acid transporting porin activity"/>
    <property type="evidence" value="ECO:0007669"/>
    <property type="project" value="TreeGrafter"/>
</dbReference>
<dbReference type="RefSeq" id="WP_200755560.1">
    <property type="nucleotide sequence ID" value="NZ_AP023322.1"/>
</dbReference>
<dbReference type="Pfam" id="PF03349">
    <property type="entry name" value="Toluene_X"/>
    <property type="match status" value="1"/>
</dbReference>
<proteinExistence type="inferred from homology"/>
<dbReference type="GO" id="GO:0009279">
    <property type="term" value="C:cell outer membrane"/>
    <property type="evidence" value="ECO:0007669"/>
    <property type="project" value="UniProtKB-SubCell"/>
</dbReference>
<accession>A0A7G1HTM4</accession>
<dbReference type="Gene3D" id="2.40.160.60">
    <property type="entry name" value="Outer membrane protein transport protein (OMPP1/FadL/TodX)"/>
    <property type="match status" value="1"/>
</dbReference>
<keyword evidence="6" id="KW-0472">Membrane</keyword>
<comment type="similarity">
    <text evidence="2">Belongs to the OmpP1/FadL family.</text>
</comment>
<evidence type="ECO:0000256" key="6">
    <source>
        <dbReference type="ARBA" id="ARBA00023136"/>
    </source>
</evidence>
<comment type="subcellular location">
    <subcellularLocation>
        <location evidence="1">Cell outer membrane</location>
        <topology evidence="1">Multi-pass membrane protein</topology>
    </subcellularLocation>
</comment>
<dbReference type="InterPro" id="IPR005017">
    <property type="entry name" value="OMPP1/FadL/TodX"/>
</dbReference>
<evidence type="ECO:0000313" key="8">
    <source>
        <dbReference type="EMBL" id="BCI62373.1"/>
    </source>
</evidence>
<sequence>MKKIYILTTVLCSISLMIYGQGETDALRFSQLDMRGTARYMSMAGAFGALGGDITTLSQNPAGIGVYRSSEIVTTFGFDNFSNNVSASGGKVNSSDFRFAFNNIGAIGTINTGNNSGLVNFNFGFAYNRLKTFNRNYRAKFDNLQTSLTNYIANRTGGIPEQDLILTDNYDPYNSVSWLPVLAYESSLISPLPVGENGNQQYFGLFNGPNTIGYYPEDPDSKGYADLYVREKGRIDEYSLNLGGNISNKVYFGLGVGIVDIDYTQKTEYIENITNPEYTGNGIAQKNGDINLANYLQTRGTGFNFKLGLIARLTDFWRLGFAFHTPTVYTMRDEYWASVNNSAILEQSNPGEADSPFIPIYRTTPDDHVYYTDYKYNSPWRIMASTAFIIGKKGIVSFDYEYTGYNKMKMSDEDGVALYGDYGYTVNDLIREDFKAGHTFKIGGEYRLTPQLSLRAGYANQLSPVKATILDMNTEVITAGTQPMYNLNRSTQYFTAGAGYRFGQVYIDLAYINKLHKEDVFPYSPTFIGDKADLPSVAKLTGHTNSLMLTLGYKF</sequence>
<dbReference type="Proteomes" id="UP000594042">
    <property type="component" value="Chromosome"/>
</dbReference>
<evidence type="ECO:0000256" key="5">
    <source>
        <dbReference type="ARBA" id="ARBA00022729"/>
    </source>
</evidence>
<organism evidence="8 9">
    <name type="scientific">Coprobacter secundus subsp. similis</name>
    <dbReference type="NCBI Taxonomy" id="2751153"/>
    <lineage>
        <taxon>Bacteria</taxon>
        <taxon>Pseudomonadati</taxon>
        <taxon>Bacteroidota</taxon>
        <taxon>Bacteroidia</taxon>
        <taxon>Bacteroidales</taxon>
        <taxon>Barnesiellaceae</taxon>
        <taxon>Coprobacter</taxon>
    </lineage>
</organism>
<evidence type="ECO:0000256" key="1">
    <source>
        <dbReference type="ARBA" id="ARBA00004571"/>
    </source>
</evidence>
<keyword evidence="5" id="KW-0732">Signal</keyword>
<evidence type="ECO:0000256" key="7">
    <source>
        <dbReference type="ARBA" id="ARBA00023237"/>
    </source>
</evidence>
<dbReference type="PANTHER" id="PTHR35093:SF8">
    <property type="entry name" value="OUTER MEMBRANE PROTEIN NMB0088-RELATED"/>
    <property type="match status" value="1"/>
</dbReference>
<keyword evidence="3" id="KW-1134">Transmembrane beta strand</keyword>
<evidence type="ECO:0000256" key="3">
    <source>
        <dbReference type="ARBA" id="ARBA00022452"/>
    </source>
</evidence>
<name>A0A7G1HTM4_9BACT</name>
<dbReference type="KEGG" id="copr:Cop2CBH44_07260"/>
<keyword evidence="9" id="KW-1185">Reference proteome</keyword>
<evidence type="ECO:0000256" key="2">
    <source>
        <dbReference type="ARBA" id="ARBA00008163"/>
    </source>
</evidence>